<dbReference type="PANTHER" id="PTHR35164:SF5">
    <property type="entry name" value="OS02G0572600 PROTEIN"/>
    <property type="match status" value="1"/>
</dbReference>
<evidence type="ECO:0000256" key="1">
    <source>
        <dbReference type="SAM" id="MobiDB-lite"/>
    </source>
</evidence>
<name>M7ZMU0_TRIUA</name>
<proteinExistence type="predicted"/>
<protein>
    <submittedName>
        <fullName evidence="2">Uncharacterized protein</fullName>
    </submittedName>
</protein>
<sequence length="68" mass="7592">MATELEKQDGDQGETSSPSARVRLLEREVAVAKQTEARMLESLIHRTKELEQAKGGVFVNEGSSKYDR</sequence>
<gene>
    <name evidence="2" type="ORF">TRIUR3_15814</name>
</gene>
<organism evidence="2">
    <name type="scientific">Triticum urartu</name>
    <name type="common">Red wild einkorn</name>
    <name type="synonym">Crithodium urartu</name>
    <dbReference type="NCBI Taxonomy" id="4572"/>
    <lineage>
        <taxon>Eukaryota</taxon>
        <taxon>Viridiplantae</taxon>
        <taxon>Streptophyta</taxon>
        <taxon>Embryophyta</taxon>
        <taxon>Tracheophyta</taxon>
        <taxon>Spermatophyta</taxon>
        <taxon>Magnoliopsida</taxon>
        <taxon>Liliopsida</taxon>
        <taxon>Poales</taxon>
        <taxon>Poaceae</taxon>
        <taxon>BOP clade</taxon>
        <taxon>Pooideae</taxon>
        <taxon>Triticodae</taxon>
        <taxon>Triticeae</taxon>
        <taxon>Triticinae</taxon>
        <taxon>Triticum</taxon>
    </lineage>
</organism>
<accession>M7ZMU0</accession>
<dbReference type="PANTHER" id="PTHR35164">
    <property type="entry name" value="EXPRESSED PROTEIN"/>
    <property type="match status" value="1"/>
</dbReference>
<feature type="compositionally biased region" description="Basic and acidic residues" evidence="1">
    <location>
        <begin position="1"/>
        <end position="10"/>
    </location>
</feature>
<dbReference type="STRING" id="4572.M7ZMU0"/>
<dbReference type="EMBL" id="KD243711">
    <property type="protein sequence ID" value="EMS49394.1"/>
    <property type="molecule type" value="Genomic_DNA"/>
</dbReference>
<dbReference type="AlphaFoldDB" id="M7ZMU0"/>
<evidence type="ECO:0000313" key="2">
    <source>
        <dbReference type="EMBL" id="EMS49394.1"/>
    </source>
</evidence>
<feature type="region of interest" description="Disordered" evidence="1">
    <location>
        <begin position="1"/>
        <end position="22"/>
    </location>
</feature>
<reference evidence="2" key="1">
    <citation type="journal article" date="2013" name="Nature">
        <title>Draft genome of the wheat A-genome progenitor Triticum urartu.</title>
        <authorList>
            <person name="Ling H.Q."/>
            <person name="Zhao S."/>
            <person name="Liu D."/>
            <person name="Wang J."/>
            <person name="Sun H."/>
            <person name="Zhang C."/>
            <person name="Fan H."/>
            <person name="Li D."/>
            <person name="Dong L."/>
            <person name="Tao Y."/>
            <person name="Gao C."/>
            <person name="Wu H."/>
            <person name="Li Y."/>
            <person name="Cui Y."/>
            <person name="Guo X."/>
            <person name="Zheng S."/>
            <person name="Wang B."/>
            <person name="Yu K."/>
            <person name="Liang Q."/>
            <person name="Yang W."/>
            <person name="Lou X."/>
            <person name="Chen J."/>
            <person name="Feng M."/>
            <person name="Jian J."/>
            <person name="Zhang X."/>
            <person name="Luo G."/>
            <person name="Jiang Y."/>
            <person name="Liu J."/>
            <person name="Wang Z."/>
            <person name="Sha Y."/>
            <person name="Zhang B."/>
            <person name="Wu H."/>
            <person name="Tang D."/>
            <person name="Shen Q."/>
            <person name="Xue P."/>
            <person name="Zou S."/>
            <person name="Wang X."/>
            <person name="Liu X."/>
            <person name="Wang F."/>
            <person name="Yang Y."/>
            <person name="An X."/>
            <person name="Dong Z."/>
            <person name="Zhang K."/>
            <person name="Zhang X."/>
            <person name="Luo M.C."/>
            <person name="Dvorak J."/>
            <person name="Tong Y."/>
            <person name="Wang J."/>
            <person name="Yang H."/>
            <person name="Li Z."/>
            <person name="Wang D."/>
            <person name="Zhang A."/>
            <person name="Wang J."/>
        </authorList>
    </citation>
    <scope>NUCLEOTIDE SEQUENCE</scope>
</reference>